<dbReference type="KEGG" id="nfn:NFRAN_2487"/>
<gene>
    <name evidence="1" type="ORF">NFRAN_2487</name>
</gene>
<keyword evidence="2" id="KW-1185">Reference proteome</keyword>
<sequence>MLYQVHHLGYDVISGRDEMYFSGYIKFLVVNIIPTLNSKVQSS</sequence>
<accession>A0A484IF78</accession>
<dbReference type="AlphaFoldDB" id="A0A484IF78"/>
<organism evidence="1 2">
    <name type="scientific">Candidatus Nitrosocosmicus franklandianus</name>
    <dbReference type="NCBI Taxonomy" id="1798806"/>
    <lineage>
        <taxon>Archaea</taxon>
        <taxon>Nitrososphaerota</taxon>
        <taxon>Nitrososphaeria</taxon>
        <taxon>Nitrososphaerales</taxon>
        <taxon>Nitrososphaeraceae</taxon>
        <taxon>Candidatus Nitrosocosmicus</taxon>
    </lineage>
</organism>
<name>A0A484IF78_9ARCH</name>
<proteinExistence type="predicted"/>
<dbReference type="EMBL" id="LR216287">
    <property type="protein sequence ID" value="VFJ14809.1"/>
    <property type="molecule type" value="Genomic_DNA"/>
</dbReference>
<evidence type="ECO:0000313" key="1">
    <source>
        <dbReference type="EMBL" id="VFJ14809.1"/>
    </source>
</evidence>
<protein>
    <submittedName>
        <fullName evidence="1">Uncharacterized protein</fullName>
    </submittedName>
</protein>
<reference evidence="1 2" key="1">
    <citation type="submission" date="2019-02" db="EMBL/GenBank/DDBJ databases">
        <authorList>
            <person name="Lehtovirta-Morley E L."/>
        </authorList>
    </citation>
    <scope>NUCLEOTIDE SEQUENCE [LARGE SCALE GENOMIC DNA]</scope>
    <source>
        <strain evidence="1">NFRAN1</strain>
    </source>
</reference>
<evidence type="ECO:0000313" key="2">
    <source>
        <dbReference type="Proteomes" id="UP000294299"/>
    </source>
</evidence>
<dbReference type="Proteomes" id="UP000294299">
    <property type="component" value="Chromosome NFRAN"/>
</dbReference>